<reference evidence="5 6" key="1">
    <citation type="journal article" date="2018" name="Nat. Biotechnol.">
        <title>A standardized bacterial taxonomy based on genome phylogeny substantially revises the tree of life.</title>
        <authorList>
            <person name="Parks D.H."/>
            <person name="Chuvochina M."/>
            <person name="Waite D.W."/>
            <person name="Rinke C."/>
            <person name="Skarshewski A."/>
            <person name="Chaumeil P.A."/>
            <person name="Hugenholtz P."/>
        </authorList>
    </citation>
    <scope>NUCLEOTIDE SEQUENCE [LARGE SCALE GENOMIC DNA]</scope>
    <source>
        <strain evidence="5">UBA8672</strain>
    </source>
</reference>
<dbReference type="AlphaFoldDB" id="A0A3D5QCS3"/>
<sequence>PVSALLHAVAVVKMGVFVILRIVLNVYGIDLLSRLGIATILVYIASITIIFASVIALRQDNIKARLAYSTISQLSYIVVGVCLLTISG</sequence>
<feature type="non-terminal residue" evidence="5">
    <location>
        <position position="1"/>
    </location>
</feature>
<protein>
    <submittedName>
        <fullName evidence="5">Cation:proton antiporter</fullName>
    </submittedName>
</protein>
<dbReference type="PANTHER" id="PTHR43373:SF1">
    <property type="entry name" value="NA(+)_H(+) ANTIPORTER SUBUNIT A"/>
    <property type="match status" value="1"/>
</dbReference>
<dbReference type="Pfam" id="PF00361">
    <property type="entry name" value="Proton_antipo_M"/>
    <property type="match status" value="1"/>
</dbReference>
<keyword evidence="2 3" id="KW-0812">Transmembrane</keyword>
<feature type="domain" description="NADH:quinone oxidoreductase/Mrp antiporter transmembrane" evidence="4">
    <location>
        <begin position="1"/>
        <end position="86"/>
    </location>
</feature>
<feature type="transmembrane region" description="Helical" evidence="3">
    <location>
        <begin position="66"/>
        <end position="86"/>
    </location>
</feature>
<dbReference type="EMBL" id="DPPF01000168">
    <property type="protein sequence ID" value="HCW93655.1"/>
    <property type="molecule type" value="Genomic_DNA"/>
</dbReference>
<dbReference type="GO" id="GO:0012505">
    <property type="term" value="C:endomembrane system"/>
    <property type="evidence" value="ECO:0007669"/>
    <property type="project" value="UniProtKB-SubCell"/>
</dbReference>
<feature type="transmembrane region" description="Helical" evidence="3">
    <location>
        <begin position="5"/>
        <end position="29"/>
    </location>
</feature>
<evidence type="ECO:0000256" key="1">
    <source>
        <dbReference type="ARBA" id="ARBA00004127"/>
    </source>
</evidence>
<proteinExistence type="predicted"/>
<comment type="caution">
    <text evidence="5">The sequence shown here is derived from an EMBL/GenBank/DDBJ whole genome shotgun (WGS) entry which is preliminary data.</text>
</comment>
<name>A0A3D5QCS3_FLESI</name>
<dbReference type="InterPro" id="IPR050616">
    <property type="entry name" value="CPA3_Na-H_Antiporter_A"/>
</dbReference>
<evidence type="ECO:0000259" key="4">
    <source>
        <dbReference type="Pfam" id="PF00361"/>
    </source>
</evidence>
<feature type="transmembrane region" description="Helical" evidence="3">
    <location>
        <begin position="35"/>
        <end position="57"/>
    </location>
</feature>
<evidence type="ECO:0000313" key="6">
    <source>
        <dbReference type="Proteomes" id="UP000262325"/>
    </source>
</evidence>
<keyword evidence="3" id="KW-0472">Membrane</keyword>
<dbReference type="Proteomes" id="UP000262325">
    <property type="component" value="Unassembled WGS sequence"/>
</dbReference>
<evidence type="ECO:0000256" key="2">
    <source>
        <dbReference type="RuleBase" id="RU000320"/>
    </source>
</evidence>
<dbReference type="GO" id="GO:0016020">
    <property type="term" value="C:membrane"/>
    <property type="evidence" value="ECO:0007669"/>
    <property type="project" value="UniProtKB-SubCell"/>
</dbReference>
<gene>
    <name evidence="5" type="ORF">DHM44_08225</name>
</gene>
<keyword evidence="3" id="KW-1133">Transmembrane helix</keyword>
<accession>A0A3D5QCS3</accession>
<evidence type="ECO:0000256" key="3">
    <source>
        <dbReference type="SAM" id="Phobius"/>
    </source>
</evidence>
<dbReference type="PANTHER" id="PTHR43373">
    <property type="entry name" value="NA(+)/H(+) ANTIPORTER SUBUNIT"/>
    <property type="match status" value="1"/>
</dbReference>
<evidence type="ECO:0000313" key="5">
    <source>
        <dbReference type="EMBL" id="HCW93655.1"/>
    </source>
</evidence>
<dbReference type="InterPro" id="IPR001750">
    <property type="entry name" value="ND/Mrp_TM"/>
</dbReference>
<feature type="non-terminal residue" evidence="5">
    <location>
        <position position="88"/>
    </location>
</feature>
<comment type="subcellular location">
    <subcellularLocation>
        <location evidence="1">Endomembrane system</location>
        <topology evidence="1">Multi-pass membrane protein</topology>
    </subcellularLocation>
    <subcellularLocation>
        <location evidence="2">Membrane</location>
        <topology evidence="2">Multi-pass membrane protein</topology>
    </subcellularLocation>
</comment>
<organism evidence="5 6">
    <name type="scientific">Flexistipes sinusarabici</name>
    <dbReference type="NCBI Taxonomy" id="2352"/>
    <lineage>
        <taxon>Bacteria</taxon>
        <taxon>Pseudomonadati</taxon>
        <taxon>Deferribacterota</taxon>
        <taxon>Deferribacteres</taxon>
        <taxon>Deferribacterales</taxon>
        <taxon>Flexistipitaceae</taxon>
        <taxon>Flexistipes</taxon>
    </lineage>
</organism>